<evidence type="ECO:0000256" key="1">
    <source>
        <dbReference type="SAM" id="Phobius"/>
    </source>
</evidence>
<proteinExistence type="predicted"/>
<comment type="caution">
    <text evidence="2">The sequence shown here is derived from an EMBL/GenBank/DDBJ whole genome shotgun (WGS) entry which is preliminary data.</text>
</comment>
<gene>
    <name evidence="2" type="ORF">OH806_11035</name>
</gene>
<feature type="transmembrane region" description="Helical" evidence="1">
    <location>
        <begin position="31"/>
        <end position="56"/>
    </location>
</feature>
<dbReference type="Proteomes" id="UP001163719">
    <property type="component" value="Unassembled WGS sequence"/>
</dbReference>
<sequence>MKNKFQIWKLLFSLIIVFGFVTPFIDNFVTIQVFFLIIPFGIILIFSIIIFIVNLFKFKKEIFNQSSMKLILVIPIFLLCQIVSSFTVNKIQKIRCEKIITKLQKRSENFPETLETNFGIEYKKSKFSNNYELKYETGFFVREIFSSENRDWKSYGWND</sequence>
<organism evidence="2 3">
    <name type="scientific">Chryseobacterium oryctis</name>
    <dbReference type="NCBI Taxonomy" id="2952618"/>
    <lineage>
        <taxon>Bacteria</taxon>
        <taxon>Pseudomonadati</taxon>
        <taxon>Bacteroidota</taxon>
        <taxon>Flavobacteriia</taxon>
        <taxon>Flavobacteriales</taxon>
        <taxon>Weeksellaceae</taxon>
        <taxon>Chryseobacterium group</taxon>
        <taxon>Chryseobacterium</taxon>
    </lineage>
</organism>
<evidence type="ECO:0000313" key="3">
    <source>
        <dbReference type="Proteomes" id="UP001163719"/>
    </source>
</evidence>
<keyword evidence="1" id="KW-0472">Membrane</keyword>
<dbReference type="RefSeq" id="WP_264743739.1">
    <property type="nucleotide sequence ID" value="NZ_JAPDHV010000004.1"/>
</dbReference>
<feature type="transmembrane region" description="Helical" evidence="1">
    <location>
        <begin position="68"/>
        <end position="88"/>
    </location>
</feature>
<feature type="transmembrane region" description="Helical" evidence="1">
    <location>
        <begin position="7"/>
        <end position="25"/>
    </location>
</feature>
<keyword evidence="3" id="KW-1185">Reference proteome</keyword>
<name>A0ABT3HPU5_9FLAO</name>
<reference evidence="2" key="1">
    <citation type="submission" date="2022-10" db="EMBL/GenBank/DDBJ databases">
        <title>Chryseobacterium babae sp. nov. isolated from the gut of the beetle Oryctes rhinoceros, and Chryseobacterium kimseyorum sp. nov., isolated from a stick insect rearing cage.</title>
        <authorList>
            <person name="Shelomi M."/>
            <person name="Han C.-J."/>
            <person name="Chen W.-M."/>
            <person name="Chen H.-K."/>
            <person name="Liaw S.-J."/>
            <person name="Muhle E."/>
            <person name="Clermont D."/>
        </authorList>
    </citation>
    <scope>NUCLEOTIDE SEQUENCE</scope>
    <source>
        <strain evidence="2">WLa1L2M3</strain>
    </source>
</reference>
<keyword evidence="1" id="KW-0812">Transmembrane</keyword>
<accession>A0ABT3HPU5</accession>
<dbReference type="EMBL" id="JAPDHV010000004">
    <property type="protein sequence ID" value="MCW3161797.1"/>
    <property type="molecule type" value="Genomic_DNA"/>
</dbReference>
<keyword evidence="1" id="KW-1133">Transmembrane helix</keyword>
<protein>
    <submittedName>
        <fullName evidence="2">Uncharacterized protein</fullName>
    </submittedName>
</protein>
<evidence type="ECO:0000313" key="2">
    <source>
        <dbReference type="EMBL" id="MCW3161797.1"/>
    </source>
</evidence>